<dbReference type="EMBL" id="QGNW01000272">
    <property type="protein sequence ID" value="RVW80005.1"/>
    <property type="molecule type" value="Genomic_DNA"/>
</dbReference>
<keyword evidence="3" id="KW-0479">Metal-binding</keyword>
<evidence type="ECO:0000313" key="6">
    <source>
        <dbReference type="Proteomes" id="UP000288805"/>
    </source>
</evidence>
<sequence length="152" mass="16775">MDSVSNKSHDRVSRAIIIHFTKSMLDGTFLGHFKRPATTCPAPPAERKDKDGSKSSLLQSLIAACRIMITLPPSKHHHDKPKGTFFSCCLAATICWGLGEQVKIEEIQVDPPRSLEARVRVLYASLCHTDIVYCRGGSVPLFPRVPRHEGVG</sequence>
<keyword evidence="4" id="KW-0862">Zinc</keyword>
<comment type="subunit">
    <text evidence="2">Homodimer.</text>
</comment>
<organism evidence="5 6">
    <name type="scientific">Vitis vinifera</name>
    <name type="common">Grape</name>
    <dbReference type="NCBI Taxonomy" id="29760"/>
    <lineage>
        <taxon>Eukaryota</taxon>
        <taxon>Viridiplantae</taxon>
        <taxon>Streptophyta</taxon>
        <taxon>Embryophyta</taxon>
        <taxon>Tracheophyta</taxon>
        <taxon>Spermatophyta</taxon>
        <taxon>Magnoliopsida</taxon>
        <taxon>eudicotyledons</taxon>
        <taxon>Gunneridae</taxon>
        <taxon>Pentapetalae</taxon>
        <taxon>rosids</taxon>
        <taxon>Vitales</taxon>
        <taxon>Vitaceae</taxon>
        <taxon>Viteae</taxon>
        <taxon>Vitis</taxon>
    </lineage>
</organism>
<comment type="caution">
    <text evidence="5">The sequence shown here is derived from an EMBL/GenBank/DDBJ whole genome shotgun (WGS) entry which is preliminary data.</text>
</comment>
<dbReference type="GO" id="GO:0046872">
    <property type="term" value="F:metal ion binding"/>
    <property type="evidence" value="ECO:0007669"/>
    <property type="project" value="UniProtKB-KW"/>
</dbReference>
<dbReference type="Proteomes" id="UP000288805">
    <property type="component" value="Unassembled WGS sequence"/>
</dbReference>
<evidence type="ECO:0000256" key="1">
    <source>
        <dbReference type="ARBA" id="ARBA00001947"/>
    </source>
</evidence>
<evidence type="ECO:0000313" key="5">
    <source>
        <dbReference type="EMBL" id="RVW80005.1"/>
    </source>
</evidence>
<evidence type="ECO:0000256" key="2">
    <source>
        <dbReference type="ARBA" id="ARBA00011738"/>
    </source>
</evidence>
<accession>A0A438H696</accession>
<comment type="cofactor">
    <cofactor evidence="1">
        <name>Zn(2+)</name>
        <dbReference type="ChEBI" id="CHEBI:29105"/>
    </cofactor>
</comment>
<dbReference type="InterPro" id="IPR011032">
    <property type="entry name" value="GroES-like_sf"/>
</dbReference>
<evidence type="ECO:0000256" key="4">
    <source>
        <dbReference type="ARBA" id="ARBA00022833"/>
    </source>
</evidence>
<proteinExistence type="predicted"/>
<dbReference type="AlphaFoldDB" id="A0A438H696"/>
<gene>
    <name evidence="5" type="primary">ADH1_7</name>
    <name evidence="5" type="ORF">CK203_047485</name>
</gene>
<dbReference type="SUPFAM" id="SSF50129">
    <property type="entry name" value="GroES-like"/>
    <property type="match status" value="1"/>
</dbReference>
<name>A0A438H696_VITVI</name>
<dbReference type="PANTHER" id="PTHR43880:SF38">
    <property type="entry name" value="ALCOHOL DEHYDROGENASE-RELATED"/>
    <property type="match status" value="1"/>
</dbReference>
<reference evidence="5 6" key="1">
    <citation type="journal article" date="2018" name="PLoS Genet.">
        <title>Population sequencing reveals clonal diversity and ancestral inbreeding in the grapevine cultivar Chardonnay.</title>
        <authorList>
            <person name="Roach M.J."/>
            <person name="Johnson D.L."/>
            <person name="Bohlmann J."/>
            <person name="van Vuuren H.J."/>
            <person name="Jones S.J."/>
            <person name="Pretorius I.S."/>
            <person name="Schmidt S.A."/>
            <person name="Borneman A.R."/>
        </authorList>
    </citation>
    <scope>NUCLEOTIDE SEQUENCE [LARGE SCALE GENOMIC DNA]</scope>
    <source>
        <strain evidence="6">cv. Chardonnay</strain>
        <tissue evidence="5">Leaf</tissue>
    </source>
</reference>
<dbReference type="PANTHER" id="PTHR43880">
    <property type="entry name" value="ALCOHOL DEHYDROGENASE"/>
    <property type="match status" value="1"/>
</dbReference>
<dbReference type="Gene3D" id="3.90.180.10">
    <property type="entry name" value="Medium-chain alcohol dehydrogenases, catalytic domain"/>
    <property type="match status" value="1"/>
</dbReference>
<evidence type="ECO:0000256" key="3">
    <source>
        <dbReference type="ARBA" id="ARBA00022723"/>
    </source>
</evidence>
<protein>
    <submittedName>
        <fullName evidence="5">Alcohol dehydrogenase 1</fullName>
    </submittedName>
</protein>